<dbReference type="Proteomes" id="UP000054396">
    <property type="component" value="Unassembled WGS sequence"/>
</dbReference>
<dbReference type="RefSeq" id="WP_058860856.1">
    <property type="nucleotide sequence ID" value="NZ_LPXO01000002.1"/>
</dbReference>
<feature type="domain" description="AB hydrolase-1" evidence="1">
    <location>
        <begin position="61"/>
        <end position="304"/>
    </location>
</feature>
<dbReference type="PANTHER" id="PTHR43689:SF8">
    <property type="entry name" value="ALPHA_BETA-HYDROLASES SUPERFAMILY PROTEIN"/>
    <property type="match status" value="1"/>
</dbReference>
<dbReference type="EMBL" id="LPXO01000002">
    <property type="protein sequence ID" value="KUF11737.1"/>
    <property type="molecule type" value="Genomic_DNA"/>
</dbReference>
<keyword evidence="2" id="KW-0378">Hydrolase</keyword>
<dbReference type="InterPro" id="IPR000073">
    <property type="entry name" value="AB_hydrolase_1"/>
</dbReference>
<evidence type="ECO:0000259" key="1">
    <source>
        <dbReference type="Pfam" id="PF00561"/>
    </source>
</evidence>
<comment type="caution">
    <text evidence="2">The sequence shown here is derived from an EMBL/GenBank/DDBJ whole genome shotgun (WGS) entry which is preliminary data.</text>
</comment>
<dbReference type="Gene3D" id="3.40.50.1820">
    <property type="entry name" value="alpha/beta hydrolase"/>
    <property type="match status" value="1"/>
</dbReference>
<dbReference type="PANTHER" id="PTHR43689">
    <property type="entry name" value="HYDROLASE"/>
    <property type="match status" value="1"/>
</dbReference>
<reference evidence="2 3" key="1">
    <citation type="submission" date="2015-12" db="EMBL/GenBank/DDBJ databases">
        <authorList>
            <person name="Shamseldin A."/>
            <person name="Moawad H."/>
            <person name="Abd El-Rahim W.M."/>
            <person name="Sadowsky M.J."/>
        </authorList>
    </citation>
    <scope>NUCLEOTIDE SEQUENCE [LARGE SCALE GENOMIC DNA]</scope>
    <source>
        <strain evidence="2 3">SJ5A-1</strain>
    </source>
</reference>
<dbReference type="AlphaFoldDB" id="A0A0W7WMB0"/>
<evidence type="ECO:0000313" key="3">
    <source>
        <dbReference type="Proteomes" id="UP000054396"/>
    </source>
</evidence>
<keyword evidence="3" id="KW-1185">Reference proteome</keyword>
<dbReference type="STRING" id="1685382.AVJ23_03890"/>
<protein>
    <submittedName>
        <fullName evidence="2">Alpha/beta hydrolase</fullName>
    </submittedName>
</protein>
<name>A0A0W7WMB0_9RHOB</name>
<dbReference type="PRINTS" id="PR00111">
    <property type="entry name" value="ABHYDROLASE"/>
</dbReference>
<accession>A0A0W7WMB0</accession>
<dbReference type="SUPFAM" id="SSF53474">
    <property type="entry name" value="alpha/beta-Hydrolases"/>
    <property type="match status" value="1"/>
</dbReference>
<dbReference type="InterPro" id="IPR029058">
    <property type="entry name" value="AB_hydrolase_fold"/>
</dbReference>
<sequence length="324" mass="33632">MVVNLGIGLAVAAPASGGVALDLRASRAERAAEDRWPAKGQFVEIAGTRVHYVQAGDGPDVVLLHGAGGNLRDFTYGLTDALTQHYRVTAFDRPGLGYTGRASEAYGGAFNPRAESPQVQAALLAGAAQAIGLKRPVVVGHSFGGAVAMAWALEHEAAAVVSLAGAIMPWPGGLDAQYRLIGSRLGGALVPPAVTALTDPMSTAETVGRIFAPQAVPEGYLAHVGPGLTLRRATLRANGRQVNVLRPALEQMSTRYDTLDLPVELLHGTADTIVGLDIHSRGAAALLPDAALTVLEDVGHMPHHARPGAALEAIHRAARRAGLR</sequence>
<proteinExistence type="predicted"/>
<evidence type="ECO:0000313" key="2">
    <source>
        <dbReference type="EMBL" id="KUF11737.1"/>
    </source>
</evidence>
<dbReference type="OrthoDB" id="9815441at2"/>
<organism evidence="2 3">
    <name type="scientific">Pseudoponticoccus marisrubri</name>
    <dbReference type="NCBI Taxonomy" id="1685382"/>
    <lineage>
        <taxon>Bacteria</taxon>
        <taxon>Pseudomonadati</taxon>
        <taxon>Pseudomonadota</taxon>
        <taxon>Alphaproteobacteria</taxon>
        <taxon>Rhodobacterales</taxon>
        <taxon>Roseobacteraceae</taxon>
        <taxon>Pseudoponticoccus</taxon>
    </lineage>
</organism>
<dbReference type="Pfam" id="PF00561">
    <property type="entry name" value="Abhydrolase_1"/>
    <property type="match status" value="1"/>
</dbReference>
<gene>
    <name evidence="2" type="ORF">AVJ23_03890</name>
</gene>
<dbReference type="GO" id="GO:0016787">
    <property type="term" value="F:hydrolase activity"/>
    <property type="evidence" value="ECO:0007669"/>
    <property type="project" value="UniProtKB-KW"/>
</dbReference>